<gene>
    <name evidence="3" type="ORF">A9C11_14215</name>
</gene>
<proteinExistence type="predicted"/>
<dbReference type="Proteomes" id="UP000077748">
    <property type="component" value="Chromosome"/>
</dbReference>
<accession>A0A1A9KC14</accession>
<dbReference type="PANTHER" id="PTHR13847">
    <property type="entry name" value="SARCOSINE DEHYDROGENASE-RELATED"/>
    <property type="match status" value="1"/>
</dbReference>
<protein>
    <submittedName>
        <fullName evidence="3">Amine oxidase</fullName>
    </submittedName>
</protein>
<dbReference type="Gene3D" id="3.30.9.10">
    <property type="entry name" value="D-Amino Acid Oxidase, subunit A, domain 2"/>
    <property type="match status" value="1"/>
</dbReference>
<sequence>MKRSLWLQEIADELTPTAPLREDLSVDVAIIGGGFVGLWTALRLLELEPQCRIVILERDICGGGASGRNGGFVMSWWPKISSLVAQCGKEEALRLARASEANIGEIGEFCAQHGIDAHFRRGGWLWTATSDAQRGAWKGVQRTCESLGEQVFRSLPDNEVQRRAGSRQHLEGVIEASNATVQPARLARGLRRVALEKGVRIFENTPVDDIQRSEPAVLRTPSGSVTARRVVLATNAWAAQIPELSRVVLPVTSTIVATHPIPRRLEQIGWTGGESITDSQLMVDFYRTTQDGRIAFGKGTGMINYASRIDASFDDNPRLSEETEKDFRRTYPNLADEPISHAWCGPIDRTYDSMPVFGHLEGAPHIFYGIGWSGNGVGPSRLGGRILASLVLGRNDEWSRCGLVGRRPKNFPPEPIRYFGGLLVRGAVQRKEEQEAQNRKPSWLDLRLSKFAPVGLEDKSA</sequence>
<dbReference type="Gene3D" id="3.50.50.60">
    <property type="entry name" value="FAD/NAD(P)-binding domain"/>
    <property type="match status" value="1"/>
</dbReference>
<keyword evidence="1" id="KW-0560">Oxidoreductase</keyword>
<evidence type="ECO:0000259" key="2">
    <source>
        <dbReference type="Pfam" id="PF01266"/>
    </source>
</evidence>
<dbReference type="SUPFAM" id="SSF51905">
    <property type="entry name" value="FAD/NAD(P)-binding domain"/>
    <property type="match status" value="1"/>
</dbReference>
<dbReference type="AlphaFoldDB" id="A0A1A9KC14"/>
<feature type="domain" description="FAD dependent oxidoreductase" evidence="2">
    <location>
        <begin position="27"/>
        <end position="390"/>
    </location>
</feature>
<dbReference type="InterPro" id="IPR006076">
    <property type="entry name" value="FAD-dep_OxRdtase"/>
</dbReference>
<dbReference type="Pfam" id="PF01266">
    <property type="entry name" value="DAO"/>
    <property type="match status" value="1"/>
</dbReference>
<dbReference type="GO" id="GO:0016491">
    <property type="term" value="F:oxidoreductase activity"/>
    <property type="evidence" value="ECO:0007669"/>
    <property type="project" value="UniProtKB-KW"/>
</dbReference>
<dbReference type="PANTHER" id="PTHR13847:SF285">
    <property type="entry name" value="FAD DEPENDENT OXIDOREDUCTASE DOMAIN-CONTAINING PROTEIN"/>
    <property type="match status" value="1"/>
</dbReference>
<evidence type="ECO:0000256" key="1">
    <source>
        <dbReference type="ARBA" id="ARBA00023002"/>
    </source>
</evidence>
<dbReference type="GO" id="GO:0005737">
    <property type="term" value="C:cytoplasm"/>
    <property type="evidence" value="ECO:0007669"/>
    <property type="project" value="TreeGrafter"/>
</dbReference>
<dbReference type="EMBL" id="CP015878">
    <property type="protein sequence ID" value="ANI15072.1"/>
    <property type="molecule type" value="Genomic_DNA"/>
</dbReference>
<evidence type="ECO:0000313" key="3">
    <source>
        <dbReference type="EMBL" id="ANI15072.1"/>
    </source>
</evidence>
<name>A0A1A9KC14_9PSED</name>
<dbReference type="RefSeq" id="WP_064583025.1">
    <property type="nucleotide sequence ID" value="NZ_CP015878.1"/>
</dbReference>
<reference evidence="3 4" key="1">
    <citation type="submission" date="2016-05" db="EMBL/GenBank/DDBJ databases">
        <title>Genome Sequence of Pseudomonas citronellolis Strain SJTE-3, an Estrogens and Persistent Organic Pollutants degradation strain.</title>
        <authorList>
            <person name="Liang R."/>
        </authorList>
    </citation>
    <scope>NUCLEOTIDE SEQUENCE [LARGE SCALE GENOMIC DNA]</scope>
    <source>
        <strain evidence="3 4">SJTE-3</strain>
    </source>
</reference>
<dbReference type="InterPro" id="IPR036188">
    <property type="entry name" value="FAD/NAD-bd_sf"/>
</dbReference>
<organism evidence="3 4">
    <name type="scientific">Pseudomonas citronellolis</name>
    <dbReference type="NCBI Taxonomy" id="53408"/>
    <lineage>
        <taxon>Bacteria</taxon>
        <taxon>Pseudomonadati</taxon>
        <taxon>Pseudomonadota</taxon>
        <taxon>Gammaproteobacteria</taxon>
        <taxon>Pseudomonadales</taxon>
        <taxon>Pseudomonadaceae</taxon>
        <taxon>Pseudomonas</taxon>
    </lineage>
</organism>
<evidence type="ECO:0000313" key="4">
    <source>
        <dbReference type="Proteomes" id="UP000077748"/>
    </source>
</evidence>